<dbReference type="OrthoDB" id="6353065at2759"/>
<keyword evidence="2" id="KW-1185">Reference proteome</keyword>
<evidence type="ECO:0000313" key="1">
    <source>
        <dbReference type="EMBL" id="KZS00413.1"/>
    </source>
</evidence>
<organism evidence="1 2">
    <name type="scientific">Daphnia magna</name>
    <dbReference type="NCBI Taxonomy" id="35525"/>
    <lineage>
        <taxon>Eukaryota</taxon>
        <taxon>Metazoa</taxon>
        <taxon>Ecdysozoa</taxon>
        <taxon>Arthropoda</taxon>
        <taxon>Crustacea</taxon>
        <taxon>Branchiopoda</taxon>
        <taxon>Diplostraca</taxon>
        <taxon>Cladocera</taxon>
        <taxon>Anomopoda</taxon>
        <taxon>Daphniidae</taxon>
        <taxon>Daphnia</taxon>
    </lineage>
</organism>
<gene>
    <name evidence="1" type="ORF">APZ42_003279</name>
</gene>
<proteinExistence type="predicted"/>
<name>A0A164HNC8_9CRUS</name>
<dbReference type="Proteomes" id="UP000076858">
    <property type="component" value="Unassembled WGS sequence"/>
</dbReference>
<accession>A0A164HNC8</accession>
<sequence>MALVLLPCDLPTWPTLQRHLTAMKREVRTAGQLKDALLKIYNLCK</sequence>
<comment type="caution">
    <text evidence="1">The sequence shown here is derived from an EMBL/GenBank/DDBJ whole genome shotgun (WGS) entry which is preliminary data.</text>
</comment>
<evidence type="ECO:0000313" key="2">
    <source>
        <dbReference type="Proteomes" id="UP000076858"/>
    </source>
</evidence>
<dbReference type="AlphaFoldDB" id="A0A164HNC8"/>
<reference evidence="1 2" key="1">
    <citation type="submission" date="2016-03" db="EMBL/GenBank/DDBJ databases">
        <title>EvidentialGene: Evidence-directed Construction of Genes on Genomes.</title>
        <authorList>
            <person name="Gilbert D.G."/>
            <person name="Choi J.-H."/>
            <person name="Mockaitis K."/>
            <person name="Colbourne J."/>
            <person name="Pfrender M."/>
        </authorList>
    </citation>
    <scope>NUCLEOTIDE SEQUENCE [LARGE SCALE GENOMIC DNA]</scope>
    <source>
        <strain evidence="1 2">Xinb3</strain>
        <tissue evidence="1">Complete organism</tissue>
    </source>
</reference>
<dbReference type="EMBL" id="LRGB01010107">
    <property type="protein sequence ID" value="KZS00413.1"/>
    <property type="molecule type" value="Genomic_DNA"/>
</dbReference>
<protein>
    <submittedName>
        <fullName evidence="1">Uncharacterized protein</fullName>
    </submittedName>
</protein>